<evidence type="ECO:0000313" key="1">
    <source>
        <dbReference type="EMBL" id="KIQ32584.1"/>
    </source>
</evidence>
<dbReference type="OrthoDB" id="8859071at2"/>
<name>A0A0D0MNP4_VARPD</name>
<dbReference type="EMBL" id="JXQQ01000027">
    <property type="protein sequence ID" value="KIQ32584.1"/>
    <property type="molecule type" value="Genomic_DNA"/>
</dbReference>
<dbReference type="Proteomes" id="UP000032067">
    <property type="component" value="Unassembled WGS sequence"/>
</dbReference>
<dbReference type="AlphaFoldDB" id="A0A0D0MNP4"/>
<sequence>MDQLTEARRAALRRFIDGEGGSSKVAAKYGLTPSHMSYLSQLIAKGSSAPLGERSARNWQERLKIEGDLILHPPLDPQGAAAAVSLQTVIDRL</sequence>
<dbReference type="RefSeq" id="WP_042579123.1">
    <property type="nucleotide sequence ID" value="NZ_JXQQ01000027.1"/>
</dbReference>
<gene>
    <name evidence="1" type="ORF">RT97_12605</name>
</gene>
<proteinExistence type="predicted"/>
<organism evidence="1 2">
    <name type="scientific">Variovorax paradoxus</name>
    <dbReference type="NCBI Taxonomy" id="34073"/>
    <lineage>
        <taxon>Bacteria</taxon>
        <taxon>Pseudomonadati</taxon>
        <taxon>Pseudomonadota</taxon>
        <taxon>Betaproteobacteria</taxon>
        <taxon>Burkholderiales</taxon>
        <taxon>Comamonadaceae</taxon>
        <taxon>Variovorax</taxon>
    </lineage>
</organism>
<protein>
    <submittedName>
        <fullName evidence="1">Uncharacterized protein</fullName>
    </submittedName>
</protein>
<feature type="non-terminal residue" evidence="1">
    <location>
        <position position="93"/>
    </location>
</feature>
<reference evidence="1 2" key="1">
    <citation type="submission" date="2014-12" db="EMBL/GenBank/DDBJ databases">
        <title>16Stimator: statistical estimation of ribosomal gene copy numbers from draft genome assemblies.</title>
        <authorList>
            <person name="Perisin M.A."/>
            <person name="Vetter M."/>
            <person name="Gilbert J.A."/>
            <person name="Bergelson J."/>
        </authorList>
    </citation>
    <scope>NUCLEOTIDE SEQUENCE [LARGE SCALE GENOMIC DNA]</scope>
    <source>
        <strain evidence="1 2">MEDvA23</strain>
    </source>
</reference>
<accession>A0A0D0MNP4</accession>
<comment type="caution">
    <text evidence="1">The sequence shown here is derived from an EMBL/GenBank/DDBJ whole genome shotgun (WGS) entry which is preliminary data.</text>
</comment>
<evidence type="ECO:0000313" key="2">
    <source>
        <dbReference type="Proteomes" id="UP000032067"/>
    </source>
</evidence>